<protein>
    <submittedName>
        <fullName evidence="4">3'-5' exoribonuclease YhaM</fullName>
        <ecNumber evidence="4">3.1.-.-</ecNumber>
    </submittedName>
</protein>
<gene>
    <name evidence="4" type="primary">yhaM_2</name>
    <name evidence="4" type="ORF">CA12_39440</name>
</gene>
<dbReference type="GO" id="GO:0003676">
    <property type="term" value="F:nucleic acid binding"/>
    <property type="evidence" value="ECO:0007669"/>
    <property type="project" value="InterPro"/>
</dbReference>
<reference evidence="4 5" key="1">
    <citation type="submission" date="2019-02" db="EMBL/GenBank/DDBJ databases">
        <title>Deep-cultivation of Planctomycetes and their phenomic and genomic characterization uncovers novel biology.</title>
        <authorList>
            <person name="Wiegand S."/>
            <person name="Jogler M."/>
            <person name="Boedeker C."/>
            <person name="Pinto D."/>
            <person name="Vollmers J."/>
            <person name="Rivas-Marin E."/>
            <person name="Kohn T."/>
            <person name="Peeters S.H."/>
            <person name="Heuer A."/>
            <person name="Rast P."/>
            <person name="Oberbeckmann S."/>
            <person name="Bunk B."/>
            <person name="Jeske O."/>
            <person name="Meyerdierks A."/>
            <person name="Storesund J.E."/>
            <person name="Kallscheuer N."/>
            <person name="Luecker S."/>
            <person name="Lage O.M."/>
            <person name="Pohl T."/>
            <person name="Merkel B.J."/>
            <person name="Hornburger P."/>
            <person name="Mueller R.-W."/>
            <person name="Bruemmer F."/>
            <person name="Labrenz M."/>
            <person name="Spormann A.M."/>
            <person name="Op den Camp H."/>
            <person name="Overmann J."/>
            <person name="Amann R."/>
            <person name="Jetten M.S.M."/>
            <person name="Mascher T."/>
            <person name="Medema M.H."/>
            <person name="Devos D.P."/>
            <person name="Kaster A.-K."/>
            <person name="Ovreas L."/>
            <person name="Rohde M."/>
            <person name="Galperin M.Y."/>
            <person name="Jogler C."/>
        </authorList>
    </citation>
    <scope>NUCLEOTIDE SEQUENCE [LARGE SCALE GENOMIC DNA]</scope>
    <source>
        <strain evidence="4 5">CA12</strain>
    </source>
</reference>
<dbReference type="KEGG" id="acaf:CA12_39440"/>
<dbReference type="Pfam" id="PF01966">
    <property type="entry name" value="HD"/>
    <property type="match status" value="1"/>
</dbReference>
<dbReference type="InterPro" id="IPR012340">
    <property type="entry name" value="NA-bd_OB-fold"/>
</dbReference>
<sequence>MTEVKTPEARTPVDALRDGEIIDQPFLLAEKSLRTNRNGQLYLLAQLRDRTGQVSALMWNVAESDFDTMPVGSGVRVKGRVQTHQGGLQIIAHKVWPAGDDFDADAFRPAASESTEVAFAALSDLLQSLPDEDLRELMVTFLADESLMEAFRIVPAGIKAHHAHRGGLCEHTAAMALAWTRLADLYPEVDSSTVLAGCLLHDLGKTGELDPETFTYTTPGQLLGHMQIGCDLLAEKIAQTVARTGRPFPEAKRWHLAHLILSHHGSPEKGSVKEPMSPEAVALHVLDTLDAKINEFLKILGEDPNSESDLTPYHPRLGRRLFRGPR</sequence>
<dbReference type="AlphaFoldDB" id="A0A517PEK4"/>
<dbReference type="RefSeq" id="WP_145360809.1">
    <property type="nucleotide sequence ID" value="NZ_CP036265.1"/>
</dbReference>
<dbReference type="PANTHER" id="PTHR37294">
    <property type="entry name" value="3'-5' EXORIBONUCLEASE YHAM"/>
    <property type="match status" value="1"/>
</dbReference>
<dbReference type="CDD" id="cd04492">
    <property type="entry name" value="YhaM_OBF_like"/>
    <property type="match status" value="1"/>
</dbReference>
<proteinExistence type="predicted"/>
<dbReference type="InterPro" id="IPR004365">
    <property type="entry name" value="NA-bd_OB_tRNA"/>
</dbReference>
<accession>A0A517PEK4</accession>
<dbReference type="PANTHER" id="PTHR37294:SF1">
    <property type="entry name" value="3'-5' EXORIBONUCLEASE YHAM"/>
    <property type="match status" value="1"/>
</dbReference>
<feature type="region of interest" description="Disordered" evidence="2">
    <location>
        <begin position="304"/>
        <end position="326"/>
    </location>
</feature>
<keyword evidence="5" id="KW-1185">Reference proteome</keyword>
<evidence type="ECO:0000313" key="5">
    <source>
        <dbReference type="Proteomes" id="UP000318741"/>
    </source>
</evidence>
<dbReference type="InterPro" id="IPR050798">
    <property type="entry name" value="YhaM_exoribonuc/phosphodiest"/>
</dbReference>
<dbReference type="CDD" id="cd00077">
    <property type="entry name" value="HDc"/>
    <property type="match status" value="1"/>
</dbReference>
<evidence type="ECO:0000259" key="3">
    <source>
        <dbReference type="SMART" id="SM00471"/>
    </source>
</evidence>
<evidence type="ECO:0000313" key="4">
    <source>
        <dbReference type="EMBL" id="QDT17810.1"/>
    </source>
</evidence>
<keyword evidence="1 4" id="KW-0378">Hydrolase</keyword>
<dbReference type="Pfam" id="PF01336">
    <property type="entry name" value="tRNA_anti-codon"/>
    <property type="match status" value="1"/>
</dbReference>
<dbReference type="GO" id="GO:0031125">
    <property type="term" value="P:rRNA 3'-end processing"/>
    <property type="evidence" value="ECO:0007669"/>
    <property type="project" value="TreeGrafter"/>
</dbReference>
<organism evidence="4 5">
    <name type="scientific">Alienimonas californiensis</name>
    <dbReference type="NCBI Taxonomy" id="2527989"/>
    <lineage>
        <taxon>Bacteria</taxon>
        <taxon>Pseudomonadati</taxon>
        <taxon>Planctomycetota</taxon>
        <taxon>Planctomycetia</taxon>
        <taxon>Planctomycetales</taxon>
        <taxon>Planctomycetaceae</taxon>
        <taxon>Alienimonas</taxon>
    </lineage>
</organism>
<dbReference type="Proteomes" id="UP000318741">
    <property type="component" value="Chromosome"/>
</dbReference>
<name>A0A517PEK4_9PLAN</name>
<dbReference type="Gene3D" id="1.10.3210.10">
    <property type="entry name" value="Hypothetical protein af1432"/>
    <property type="match status" value="1"/>
</dbReference>
<feature type="compositionally biased region" description="Basic residues" evidence="2">
    <location>
        <begin position="316"/>
        <end position="326"/>
    </location>
</feature>
<dbReference type="EMBL" id="CP036265">
    <property type="protein sequence ID" value="QDT17810.1"/>
    <property type="molecule type" value="Genomic_DNA"/>
</dbReference>
<dbReference type="SUPFAM" id="SSF50249">
    <property type="entry name" value="Nucleic acid-binding proteins"/>
    <property type="match status" value="1"/>
</dbReference>
<dbReference type="EC" id="3.1.-.-" evidence="4"/>
<dbReference type="InterPro" id="IPR003607">
    <property type="entry name" value="HD/PDEase_dom"/>
</dbReference>
<evidence type="ECO:0000256" key="1">
    <source>
        <dbReference type="ARBA" id="ARBA00022801"/>
    </source>
</evidence>
<dbReference type="SUPFAM" id="SSF109604">
    <property type="entry name" value="HD-domain/PDEase-like"/>
    <property type="match status" value="1"/>
</dbReference>
<dbReference type="SMART" id="SM00471">
    <property type="entry name" value="HDc"/>
    <property type="match status" value="1"/>
</dbReference>
<dbReference type="OrthoDB" id="9778453at2"/>
<feature type="domain" description="HD/PDEase" evidence="3">
    <location>
        <begin position="164"/>
        <end position="301"/>
    </location>
</feature>
<evidence type="ECO:0000256" key="2">
    <source>
        <dbReference type="SAM" id="MobiDB-lite"/>
    </source>
</evidence>
<dbReference type="InterPro" id="IPR006674">
    <property type="entry name" value="HD_domain"/>
</dbReference>
<dbReference type="GO" id="GO:0016787">
    <property type="term" value="F:hydrolase activity"/>
    <property type="evidence" value="ECO:0007669"/>
    <property type="project" value="UniProtKB-KW"/>
</dbReference>